<feature type="transmembrane region" description="Helical" evidence="5">
    <location>
        <begin position="31"/>
        <end position="48"/>
    </location>
</feature>
<comment type="caution">
    <text evidence="7">The sequence shown here is derived from an EMBL/GenBank/DDBJ whole genome shotgun (WGS) entry which is preliminary data.</text>
</comment>
<evidence type="ECO:0000313" key="7">
    <source>
        <dbReference type="EMBL" id="CDQ09858.1"/>
    </source>
</evidence>
<sequence length="194" mass="21298">MNRVPGRVSMLPETARRKVHETEQRLDHWDAYIRSVYVTILVIMAYLLGYEFDLIGPIHGGVAVVGALWAAATVLSVYKDDRVATRESFFSTMGSTFLGVAVALVYLFWFPPHMWGLALMIILAMLISQAVGLADRGRQVVSALLIIVIFSHLNAANPWINAAMRTAEVLIGAGVGLLGGYFGEKLPGLDKRKP</sequence>
<gene>
    <name evidence="7" type="ORF">AFERRI_340001</name>
</gene>
<reference evidence="7" key="1">
    <citation type="submission" date="2014-03" db="EMBL/GenBank/DDBJ databases">
        <authorList>
            <person name="Genoscope - CEA"/>
        </authorList>
    </citation>
    <scope>NUCLEOTIDE SEQUENCE [LARGE SCALE GENOMIC DNA]</scope>
    <source>
        <strain evidence="7">CF27</strain>
    </source>
</reference>
<keyword evidence="4 5" id="KW-0472">Membrane</keyword>
<evidence type="ECO:0000256" key="2">
    <source>
        <dbReference type="ARBA" id="ARBA00022692"/>
    </source>
</evidence>
<feature type="transmembrane region" description="Helical" evidence="5">
    <location>
        <begin position="89"/>
        <end position="109"/>
    </location>
</feature>
<evidence type="ECO:0000256" key="5">
    <source>
        <dbReference type="SAM" id="Phobius"/>
    </source>
</evidence>
<feature type="transmembrane region" description="Helical" evidence="5">
    <location>
        <begin position="166"/>
        <end position="183"/>
    </location>
</feature>
<evidence type="ECO:0000256" key="1">
    <source>
        <dbReference type="ARBA" id="ARBA00004141"/>
    </source>
</evidence>
<dbReference type="AlphaFoldDB" id="A0A060USU4"/>
<feature type="transmembrane region" description="Helical" evidence="5">
    <location>
        <begin position="140"/>
        <end position="160"/>
    </location>
</feature>
<dbReference type="EMBL" id="CCCS020000028">
    <property type="protein sequence ID" value="CDQ09858.1"/>
    <property type="molecule type" value="Genomic_DNA"/>
</dbReference>
<name>A0A060USU4_9PROT</name>
<reference evidence="7" key="2">
    <citation type="submission" date="2014-07" db="EMBL/GenBank/DDBJ databases">
        <title>Initial genome analysis of the psychrotolerant acidophile Acidithiobacillus ferrivorans CF27: insights into iron and sulfur oxidation pathways and into biofilm formation.</title>
        <authorList>
            <person name="Talla E."/>
            <person name="Hedrich S."/>
            <person name="Mangenot S."/>
            <person name="Ji B."/>
            <person name="Johnson D.B."/>
            <person name="Barbe V."/>
            <person name="Bonnefoy V."/>
        </authorList>
    </citation>
    <scope>NUCLEOTIDE SEQUENCE [LARGE SCALE GENOMIC DNA]</scope>
    <source>
        <strain evidence="7">CF27</strain>
    </source>
</reference>
<evidence type="ECO:0000256" key="3">
    <source>
        <dbReference type="ARBA" id="ARBA00022989"/>
    </source>
</evidence>
<feature type="domain" description="Integral membrane bound transporter" evidence="6">
    <location>
        <begin position="67"/>
        <end position="178"/>
    </location>
</feature>
<evidence type="ECO:0000259" key="6">
    <source>
        <dbReference type="Pfam" id="PF13515"/>
    </source>
</evidence>
<dbReference type="GO" id="GO:0016020">
    <property type="term" value="C:membrane"/>
    <property type="evidence" value="ECO:0007669"/>
    <property type="project" value="UniProtKB-SubCell"/>
</dbReference>
<accession>A0A060USU4</accession>
<keyword evidence="3 5" id="KW-1133">Transmembrane helix</keyword>
<comment type="subcellular location">
    <subcellularLocation>
        <location evidence="1">Membrane</location>
        <topology evidence="1">Multi-pass membrane protein</topology>
    </subcellularLocation>
</comment>
<organism evidence="7">
    <name type="scientific">Acidithiobacillus ferrivorans</name>
    <dbReference type="NCBI Taxonomy" id="160808"/>
    <lineage>
        <taxon>Bacteria</taxon>
        <taxon>Pseudomonadati</taxon>
        <taxon>Pseudomonadota</taxon>
        <taxon>Acidithiobacillia</taxon>
        <taxon>Acidithiobacillales</taxon>
        <taxon>Acidithiobacillaceae</taxon>
        <taxon>Acidithiobacillus</taxon>
    </lineage>
</organism>
<dbReference type="InterPro" id="IPR049453">
    <property type="entry name" value="Memb_transporter_dom"/>
</dbReference>
<evidence type="ECO:0000256" key="4">
    <source>
        <dbReference type="ARBA" id="ARBA00023136"/>
    </source>
</evidence>
<keyword evidence="2 5" id="KW-0812">Transmembrane</keyword>
<protein>
    <recommendedName>
        <fullName evidence="6">Integral membrane bound transporter domain-containing protein</fullName>
    </recommendedName>
</protein>
<proteinExistence type="predicted"/>
<feature type="transmembrane region" description="Helical" evidence="5">
    <location>
        <begin position="115"/>
        <end position="133"/>
    </location>
</feature>
<feature type="transmembrane region" description="Helical" evidence="5">
    <location>
        <begin position="54"/>
        <end position="77"/>
    </location>
</feature>
<dbReference type="Pfam" id="PF13515">
    <property type="entry name" value="FUSC_2"/>
    <property type="match status" value="1"/>
</dbReference>